<dbReference type="PRINTS" id="PR00344">
    <property type="entry name" value="BCTRLSENSOR"/>
</dbReference>
<evidence type="ECO:0000256" key="5">
    <source>
        <dbReference type="ARBA" id="ARBA00022777"/>
    </source>
</evidence>
<dbReference type="InterPro" id="IPR036890">
    <property type="entry name" value="HATPase_C_sf"/>
</dbReference>
<dbReference type="GO" id="GO:0030295">
    <property type="term" value="F:protein kinase activator activity"/>
    <property type="evidence" value="ECO:0007669"/>
    <property type="project" value="TreeGrafter"/>
</dbReference>
<dbReference type="GO" id="GO:0000156">
    <property type="term" value="F:phosphorelay response regulator activity"/>
    <property type="evidence" value="ECO:0007669"/>
    <property type="project" value="TreeGrafter"/>
</dbReference>
<organism evidence="7 8">
    <name type="scientific">Rhizobium wenxiniae</name>
    <dbReference type="NCBI Taxonomy" id="1737357"/>
    <lineage>
        <taxon>Bacteria</taxon>
        <taxon>Pseudomonadati</taxon>
        <taxon>Pseudomonadota</taxon>
        <taxon>Alphaproteobacteria</taxon>
        <taxon>Hyphomicrobiales</taxon>
        <taxon>Rhizobiaceae</taxon>
        <taxon>Rhizobium/Agrobacterium group</taxon>
        <taxon>Rhizobium</taxon>
    </lineage>
</organism>
<dbReference type="Pfam" id="PF01590">
    <property type="entry name" value="GAF"/>
    <property type="match status" value="1"/>
</dbReference>
<comment type="caution">
    <text evidence="7">The sequence shown here is derived from an EMBL/GenBank/DDBJ whole genome shotgun (WGS) entry which is preliminary data.</text>
</comment>
<accession>A0A7X0D252</accession>
<dbReference type="SMART" id="SM00387">
    <property type="entry name" value="HATPase_c"/>
    <property type="match status" value="1"/>
</dbReference>
<evidence type="ECO:0000256" key="1">
    <source>
        <dbReference type="ARBA" id="ARBA00000085"/>
    </source>
</evidence>
<dbReference type="InterPro" id="IPR003594">
    <property type="entry name" value="HATPase_dom"/>
</dbReference>
<dbReference type="Pfam" id="PF02518">
    <property type="entry name" value="HATPase_c"/>
    <property type="match status" value="1"/>
</dbReference>
<feature type="domain" description="Histidine kinase" evidence="6">
    <location>
        <begin position="330"/>
        <end position="541"/>
    </location>
</feature>
<protein>
    <recommendedName>
        <fullName evidence="2">histidine kinase</fullName>
        <ecNumber evidence="2">2.7.13.3</ecNumber>
    </recommendedName>
</protein>
<dbReference type="GO" id="GO:0000155">
    <property type="term" value="F:phosphorelay sensor kinase activity"/>
    <property type="evidence" value="ECO:0007669"/>
    <property type="project" value="InterPro"/>
</dbReference>
<dbReference type="AlphaFoldDB" id="A0A7X0D252"/>
<name>A0A7X0D252_9HYPH</name>
<dbReference type="PANTHER" id="PTHR42878">
    <property type="entry name" value="TWO-COMPONENT HISTIDINE KINASE"/>
    <property type="match status" value="1"/>
</dbReference>
<evidence type="ECO:0000259" key="6">
    <source>
        <dbReference type="PROSITE" id="PS50109"/>
    </source>
</evidence>
<dbReference type="SUPFAM" id="SSF55874">
    <property type="entry name" value="ATPase domain of HSP90 chaperone/DNA topoisomerase II/histidine kinase"/>
    <property type="match status" value="1"/>
</dbReference>
<dbReference type="InterPro" id="IPR029016">
    <property type="entry name" value="GAF-like_dom_sf"/>
</dbReference>
<dbReference type="InterPro" id="IPR036097">
    <property type="entry name" value="HisK_dim/P_sf"/>
</dbReference>
<dbReference type="Pfam" id="PF00512">
    <property type="entry name" value="HisKA"/>
    <property type="match status" value="1"/>
</dbReference>
<comment type="catalytic activity">
    <reaction evidence="1">
        <text>ATP + protein L-histidine = ADP + protein N-phospho-L-histidine.</text>
        <dbReference type="EC" id="2.7.13.3"/>
    </reaction>
</comment>
<keyword evidence="5 7" id="KW-0418">Kinase</keyword>
<dbReference type="Pfam" id="PF13185">
    <property type="entry name" value="GAF_2"/>
    <property type="match status" value="1"/>
</dbReference>
<keyword evidence="3" id="KW-0597">Phosphoprotein</keyword>
<dbReference type="Gene3D" id="3.30.450.40">
    <property type="match status" value="2"/>
</dbReference>
<evidence type="ECO:0000256" key="3">
    <source>
        <dbReference type="ARBA" id="ARBA00022553"/>
    </source>
</evidence>
<dbReference type="GO" id="GO:0007234">
    <property type="term" value="P:osmosensory signaling via phosphorelay pathway"/>
    <property type="evidence" value="ECO:0007669"/>
    <property type="project" value="TreeGrafter"/>
</dbReference>
<dbReference type="EC" id="2.7.13.3" evidence="2"/>
<dbReference type="CDD" id="cd00082">
    <property type="entry name" value="HisKA"/>
    <property type="match status" value="1"/>
</dbReference>
<reference evidence="7 8" key="1">
    <citation type="submission" date="2020-08" db="EMBL/GenBank/DDBJ databases">
        <title>Genomic Encyclopedia of Type Strains, Phase IV (KMG-IV): sequencing the most valuable type-strain genomes for metagenomic binning, comparative biology and taxonomic classification.</title>
        <authorList>
            <person name="Goeker M."/>
        </authorList>
    </citation>
    <scope>NUCLEOTIDE SEQUENCE [LARGE SCALE GENOMIC DNA]</scope>
    <source>
        <strain evidence="7 8">DSM 100734</strain>
    </source>
</reference>
<evidence type="ECO:0000256" key="4">
    <source>
        <dbReference type="ARBA" id="ARBA00022679"/>
    </source>
</evidence>
<dbReference type="InterPro" id="IPR004358">
    <property type="entry name" value="Sig_transdc_His_kin-like_C"/>
</dbReference>
<dbReference type="InterPro" id="IPR003018">
    <property type="entry name" value="GAF"/>
</dbReference>
<evidence type="ECO:0000313" key="8">
    <source>
        <dbReference type="Proteomes" id="UP000547879"/>
    </source>
</evidence>
<dbReference type="InterPro" id="IPR050351">
    <property type="entry name" value="BphY/WalK/GraS-like"/>
</dbReference>
<dbReference type="SUPFAM" id="SSF47384">
    <property type="entry name" value="Homodimeric domain of signal transducing histidine kinase"/>
    <property type="match status" value="1"/>
</dbReference>
<evidence type="ECO:0000313" key="7">
    <source>
        <dbReference type="EMBL" id="MBB6164758.1"/>
    </source>
</evidence>
<keyword evidence="8" id="KW-1185">Reference proteome</keyword>
<dbReference type="Gene3D" id="1.10.287.130">
    <property type="match status" value="1"/>
</dbReference>
<dbReference type="Proteomes" id="UP000547879">
    <property type="component" value="Unassembled WGS sequence"/>
</dbReference>
<dbReference type="InterPro" id="IPR003661">
    <property type="entry name" value="HisK_dim/P_dom"/>
</dbReference>
<sequence>MDEVVETIHSTARSLIGCEGISIIRKDGDLCHYVDEDAVGPLWKGSKFPATSCISGWSMLHKQTVVVPDIAKDDRIPYDLYAETFVRAVAMVPIRPDDPVGAIGAYWSSNYSASQLEIEILEALAEAAATAVENIGRVASASNAAVKAYEENEDFSKDIETIAGIAAVPTILDVVLRMTGMGFAAVARVTENRWITCRSLDHVGFGLGPGDELPVESTLCDEIRDHRQPIVFDDAVSDPAYCDHHTPRTYGLRSYISVPILLSNGTMWGTLCAISAAPAKVNNQQVLGSLTLFAELIAHHLDAAERLVHTQASLDYERELSELREQFIAVLGHDLRNPLAAVDAGTSRILKEGWTDRSPVILKLMKASISRMSALVDNVMDLARTRLGGGVVLDLSSADLATTLQHVVDELRSTHSEREIKASFTFAGQATVDHSRLAQMVSNLLANAITHGAEDKPICIDGRIADGELELSVINGGLPIPPEQIEKLFLPFKRGEAKPGVEGLGLGLYIASQIAAAHGGKIHVTSDDEETRFSFRMTLSE</sequence>
<proteinExistence type="predicted"/>
<dbReference type="Gene3D" id="3.30.565.10">
    <property type="entry name" value="Histidine kinase-like ATPase, C-terminal domain"/>
    <property type="match status" value="1"/>
</dbReference>
<keyword evidence="4" id="KW-0808">Transferase</keyword>
<evidence type="ECO:0000256" key="2">
    <source>
        <dbReference type="ARBA" id="ARBA00012438"/>
    </source>
</evidence>
<gene>
    <name evidence="7" type="ORF">HNQ72_004603</name>
</gene>
<dbReference type="SMART" id="SM00388">
    <property type="entry name" value="HisKA"/>
    <property type="match status" value="1"/>
</dbReference>
<dbReference type="CDD" id="cd00075">
    <property type="entry name" value="HATPase"/>
    <property type="match status" value="1"/>
</dbReference>
<dbReference type="InterPro" id="IPR005467">
    <property type="entry name" value="His_kinase_dom"/>
</dbReference>
<dbReference type="EMBL" id="JACHEG010000006">
    <property type="protein sequence ID" value="MBB6164758.1"/>
    <property type="molecule type" value="Genomic_DNA"/>
</dbReference>
<dbReference type="RefSeq" id="WP_183995489.1">
    <property type="nucleotide sequence ID" value="NZ_BMHW01000005.1"/>
</dbReference>
<dbReference type="SMART" id="SM00065">
    <property type="entry name" value="GAF"/>
    <property type="match status" value="2"/>
</dbReference>
<dbReference type="PROSITE" id="PS50109">
    <property type="entry name" value="HIS_KIN"/>
    <property type="match status" value="1"/>
</dbReference>
<dbReference type="PANTHER" id="PTHR42878:SF13">
    <property type="entry name" value="HISTIDINE KINASE"/>
    <property type="match status" value="1"/>
</dbReference>
<dbReference type="SUPFAM" id="SSF55781">
    <property type="entry name" value="GAF domain-like"/>
    <property type="match status" value="2"/>
</dbReference>